<evidence type="ECO:0000256" key="1">
    <source>
        <dbReference type="SAM" id="MobiDB-lite"/>
    </source>
</evidence>
<dbReference type="EMBL" id="CP108264">
    <property type="protein sequence ID" value="WTU78226.1"/>
    <property type="molecule type" value="Genomic_DNA"/>
</dbReference>
<evidence type="ECO:0000259" key="2">
    <source>
        <dbReference type="PROSITE" id="PS50164"/>
    </source>
</evidence>
<sequence>MTDSSTALYRLRDAAGNLLYVGISDAPPRRWREHRKEMLWWREVESSEVEWHPTESSAREAEGAAIWSESPRYNHATHAGPGSFLPPGVPPQPPGTYVAYRDAACRPAYRRAWCMWRLQLQDGLEGERETLRWIILLMLRARLAQVRDQGLSASRMVGPPPRHMIGGQSSPSSQPARRRNSTTSVINSLRESTPPRGEALPHERAGSWKVVGPSHSDPA</sequence>
<dbReference type="SUPFAM" id="SSF82771">
    <property type="entry name" value="GIY-YIG endonuclease"/>
    <property type="match status" value="1"/>
</dbReference>
<feature type="domain" description="GIY-YIG" evidence="2">
    <location>
        <begin position="4"/>
        <end position="75"/>
    </location>
</feature>
<dbReference type="InterPro" id="IPR000305">
    <property type="entry name" value="GIY-YIG_endonuc"/>
</dbReference>
<dbReference type="CDD" id="cd00719">
    <property type="entry name" value="GIY-YIG_SF"/>
    <property type="match status" value="1"/>
</dbReference>
<feature type="compositionally biased region" description="Low complexity" evidence="1">
    <location>
        <begin position="166"/>
        <end position="175"/>
    </location>
</feature>
<evidence type="ECO:0000313" key="3">
    <source>
        <dbReference type="EMBL" id="WTU78226.1"/>
    </source>
</evidence>
<protein>
    <submittedName>
        <fullName evidence="3">GIY-YIG nuclease family protein</fullName>
    </submittedName>
</protein>
<dbReference type="Pfam" id="PF01541">
    <property type="entry name" value="GIY-YIG"/>
    <property type="match status" value="1"/>
</dbReference>
<feature type="compositionally biased region" description="Polar residues" evidence="1">
    <location>
        <begin position="181"/>
        <end position="191"/>
    </location>
</feature>
<dbReference type="InterPro" id="IPR035901">
    <property type="entry name" value="GIY-YIG_endonuc_sf"/>
</dbReference>
<proteinExistence type="predicted"/>
<feature type="region of interest" description="Disordered" evidence="1">
    <location>
        <begin position="152"/>
        <end position="219"/>
    </location>
</feature>
<dbReference type="PROSITE" id="PS50164">
    <property type="entry name" value="GIY_YIG"/>
    <property type="match status" value="1"/>
</dbReference>
<reference evidence="3" key="1">
    <citation type="submission" date="2022-10" db="EMBL/GenBank/DDBJ databases">
        <title>The complete genomes of actinobacterial strains from the NBC collection.</title>
        <authorList>
            <person name="Joergensen T.S."/>
            <person name="Alvarez Arevalo M."/>
            <person name="Sterndorff E.B."/>
            <person name="Faurdal D."/>
            <person name="Vuksanovic O."/>
            <person name="Mourched A.-S."/>
            <person name="Charusanti P."/>
            <person name="Shaw S."/>
            <person name="Blin K."/>
            <person name="Weber T."/>
        </authorList>
    </citation>
    <scope>NUCLEOTIDE SEQUENCE</scope>
    <source>
        <strain evidence="3">NBC_00049</strain>
    </source>
</reference>
<name>A0AAU2K3A2_9ACTN</name>
<organism evidence="3">
    <name type="scientific">Streptomyces sp. NBC_00049</name>
    <dbReference type="NCBI Taxonomy" id="2903617"/>
    <lineage>
        <taxon>Bacteria</taxon>
        <taxon>Bacillati</taxon>
        <taxon>Actinomycetota</taxon>
        <taxon>Actinomycetes</taxon>
        <taxon>Kitasatosporales</taxon>
        <taxon>Streptomycetaceae</taxon>
        <taxon>Streptomyces</taxon>
    </lineage>
</organism>
<dbReference type="AlphaFoldDB" id="A0AAU2K3A2"/>
<gene>
    <name evidence="3" type="ORF">OG327_35735</name>
</gene>
<accession>A0AAU2K3A2</accession>